<evidence type="ECO:0000256" key="1">
    <source>
        <dbReference type="ARBA" id="ARBA00022679"/>
    </source>
</evidence>
<keyword evidence="5" id="KW-1185">Reference proteome</keyword>
<reference evidence="5" key="1">
    <citation type="journal article" date="2019" name="Int. J. Syst. Evol. Microbiol.">
        <title>The Global Catalogue of Microorganisms (GCM) 10K type strain sequencing project: providing services to taxonomists for standard genome sequencing and annotation.</title>
        <authorList>
            <consortium name="The Broad Institute Genomics Platform"/>
            <consortium name="The Broad Institute Genome Sequencing Center for Infectious Disease"/>
            <person name="Wu L."/>
            <person name="Ma J."/>
        </authorList>
    </citation>
    <scope>NUCLEOTIDE SEQUENCE [LARGE SCALE GENOMIC DNA]</scope>
    <source>
        <strain evidence="5">ZS-35-S2</strain>
    </source>
</reference>
<keyword evidence="1 4" id="KW-0808">Transferase</keyword>
<name>A0ABW1K291_9ACTN</name>
<sequence>MSDVRTEEVAPEDWSAWRDIRLRSLSQDPDAFGSTYEHEADFVEATWRSRIDGTGGPGVLAYADGDPVGMGAGWLYEPGRLMVVAMWTEPNWRGRGVGRQVLDHVVGWADDRALAVDVWVADSNPGARRLYERYGFRPDGQTEPIREGSDLTMSRLVLAPERPASL</sequence>
<dbReference type="PANTHER" id="PTHR43877">
    <property type="entry name" value="AMINOALKYLPHOSPHONATE N-ACETYLTRANSFERASE-RELATED-RELATED"/>
    <property type="match status" value="1"/>
</dbReference>
<dbReference type="RefSeq" id="WP_377417644.1">
    <property type="nucleotide sequence ID" value="NZ_JBHSPR010000001.1"/>
</dbReference>
<dbReference type="Gene3D" id="3.40.630.30">
    <property type="match status" value="1"/>
</dbReference>
<comment type="caution">
    <text evidence="4">The sequence shown here is derived from an EMBL/GenBank/DDBJ whole genome shotgun (WGS) entry which is preliminary data.</text>
</comment>
<dbReference type="Proteomes" id="UP001596203">
    <property type="component" value="Unassembled WGS sequence"/>
</dbReference>
<evidence type="ECO:0000313" key="4">
    <source>
        <dbReference type="EMBL" id="MFC6015540.1"/>
    </source>
</evidence>
<dbReference type="EMBL" id="JBHSPR010000001">
    <property type="protein sequence ID" value="MFC6015540.1"/>
    <property type="molecule type" value="Genomic_DNA"/>
</dbReference>
<feature type="domain" description="N-acetyltransferase" evidence="3">
    <location>
        <begin position="4"/>
        <end position="158"/>
    </location>
</feature>
<dbReference type="PROSITE" id="PS51186">
    <property type="entry name" value="GNAT"/>
    <property type="match status" value="1"/>
</dbReference>
<dbReference type="SUPFAM" id="SSF55729">
    <property type="entry name" value="Acyl-CoA N-acyltransferases (Nat)"/>
    <property type="match status" value="1"/>
</dbReference>
<dbReference type="EC" id="2.3.-.-" evidence="4"/>
<proteinExistence type="predicted"/>
<dbReference type="CDD" id="cd04301">
    <property type="entry name" value="NAT_SF"/>
    <property type="match status" value="1"/>
</dbReference>
<dbReference type="InterPro" id="IPR050832">
    <property type="entry name" value="Bact_Acetyltransf"/>
</dbReference>
<keyword evidence="2 4" id="KW-0012">Acyltransferase</keyword>
<dbReference type="Pfam" id="PF00583">
    <property type="entry name" value="Acetyltransf_1"/>
    <property type="match status" value="1"/>
</dbReference>
<gene>
    <name evidence="4" type="ORF">ACFP2T_04930</name>
</gene>
<dbReference type="InterPro" id="IPR000182">
    <property type="entry name" value="GNAT_dom"/>
</dbReference>
<evidence type="ECO:0000256" key="2">
    <source>
        <dbReference type="ARBA" id="ARBA00023315"/>
    </source>
</evidence>
<organism evidence="4 5">
    <name type="scientific">Plantactinospora solaniradicis</name>
    <dbReference type="NCBI Taxonomy" id="1723736"/>
    <lineage>
        <taxon>Bacteria</taxon>
        <taxon>Bacillati</taxon>
        <taxon>Actinomycetota</taxon>
        <taxon>Actinomycetes</taxon>
        <taxon>Micromonosporales</taxon>
        <taxon>Micromonosporaceae</taxon>
        <taxon>Plantactinospora</taxon>
    </lineage>
</organism>
<dbReference type="InterPro" id="IPR016181">
    <property type="entry name" value="Acyl_CoA_acyltransferase"/>
</dbReference>
<dbReference type="GO" id="GO:0016746">
    <property type="term" value="F:acyltransferase activity"/>
    <property type="evidence" value="ECO:0007669"/>
    <property type="project" value="UniProtKB-KW"/>
</dbReference>
<evidence type="ECO:0000259" key="3">
    <source>
        <dbReference type="PROSITE" id="PS51186"/>
    </source>
</evidence>
<protein>
    <submittedName>
        <fullName evidence="4">GNAT family N-acetyltransferase</fullName>
        <ecNumber evidence="4">2.3.-.-</ecNumber>
    </submittedName>
</protein>
<evidence type="ECO:0000313" key="5">
    <source>
        <dbReference type="Proteomes" id="UP001596203"/>
    </source>
</evidence>
<accession>A0ABW1K291</accession>